<dbReference type="InterPro" id="IPR007410">
    <property type="entry name" value="LpqE-like"/>
</dbReference>
<evidence type="ECO:0000256" key="1">
    <source>
        <dbReference type="SAM" id="MobiDB-lite"/>
    </source>
</evidence>
<dbReference type="Proteomes" id="UP001595539">
    <property type="component" value="Unassembled WGS sequence"/>
</dbReference>
<dbReference type="InterPro" id="IPR058248">
    <property type="entry name" value="Lxx211020-like"/>
</dbReference>
<comment type="caution">
    <text evidence="3">The sequence shown here is derived from an EMBL/GenBank/DDBJ whole genome shotgun (WGS) entry which is preliminary data.</text>
</comment>
<dbReference type="PANTHER" id="PTHR36302">
    <property type="entry name" value="BLR7088 PROTEIN"/>
    <property type="match status" value="1"/>
</dbReference>
<dbReference type="EMBL" id="JBHRXY010000002">
    <property type="protein sequence ID" value="MFC3628417.1"/>
    <property type="molecule type" value="Genomic_DNA"/>
</dbReference>
<dbReference type="SUPFAM" id="SSF110087">
    <property type="entry name" value="DR1885-like metal-binding protein"/>
    <property type="match status" value="1"/>
</dbReference>
<accession>A0ABV7U053</accession>
<keyword evidence="4" id="KW-1185">Reference proteome</keyword>
<name>A0ABV7U053_9RHOB</name>
<evidence type="ECO:0000256" key="2">
    <source>
        <dbReference type="SAM" id="SignalP"/>
    </source>
</evidence>
<dbReference type="Gene3D" id="2.60.40.1890">
    <property type="entry name" value="PCu(A)C copper chaperone"/>
    <property type="match status" value="1"/>
</dbReference>
<protein>
    <submittedName>
        <fullName evidence="3">Copper chaperone PCu(A)C</fullName>
    </submittedName>
</protein>
<proteinExistence type="predicted"/>
<gene>
    <name evidence="3" type="ORF">ACFOM8_03060</name>
</gene>
<evidence type="ECO:0000313" key="3">
    <source>
        <dbReference type="EMBL" id="MFC3628417.1"/>
    </source>
</evidence>
<feature type="chain" id="PRO_5046477198" evidence="2">
    <location>
        <begin position="20"/>
        <end position="157"/>
    </location>
</feature>
<evidence type="ECO:0000313" key="4">
    <source>
        <dbReference type="Proteomes" id="UP001595539"/>
    </source>
</evidence>
<reference evidence="4" key="1">
    <citation type="journal article" date="2019" name="Int. J. Syst. Evol. Microbiol.">
        <title>The Global Catalogue of Microorganisms (GCM) 10K type strain sequencing project: providing services to taxonomists for standard genome sequencing and annotation.</title>
        <authorList>
            <consortium name="The Broad Institute Genomics Platform"/>
            <consortium name="The Broad Institute Genome Sequencing Center for Infectious Disease"/>
            <person name="Wu L."/>
            <person name="Ma J."/>
        </authorList>
    </citation>
    <scope>NUCLEOTIDE SEQUENCE [LARGE SCALE GENOMIC DNA]</scope>
    <source>
        <strain evidence="4">KCTC 42473</strain>
    </source>
</reference>
<keyword evidence="2" id="KW-0732">Signal</keyword>
<dbReference type="Pfam" id="PF04314">
    <property type="entry name" value="PCuAC"/>
    <property type="match status" value="1"/>
</dbReference>
<feature type="region of interest" description="Disordered" evidence="1">
    <location>
        <begin position="137"/>
        <end position="157"/>
    </location>
</feature>
<dbReference type="PANTHER" id="PTHR36302:SF1">
    <property type="entry name" value="COPPER CHAPERONE PCU(A)C"/>
    <property type="match status" value="1"/>
</dbReference>
<dbReference type="RefSeq" id="WP_377759215.1">
    <property type="nucleotide sequence ID" value="NZ_JBHRXY010000002.1"/>
</dbReference>
<dbReference type="InterPro" id="IPR036182">
    <property type="entry name" value="PCuAC_sf"/>
</dbReference>
<sequence>MIRMTLAAMAVVTPATALAQDGLAIRDAYVRSANPKSAAAFMVVENRGTGECRLTGVSSDAAAMVELHTNAEQDGVMKMQKIEGGIAIPAGGEHVLARGGDHVMLMGLTRPLADGDAVALTLDFGDCGTRQVEAALDNGRTEETHGAQAGSGGHQGH</sequence>
<feature type="signal peptide" evidence="2">
    <location>
        <begin position="1"/>
        <end position="19"/>
    </location>
</feature>
<organism evidence="3 4">
    <name type="scientific">Paracoccus angustae</name>
    <dbReference type="NCBI Taxonomy" id="1671480"/>
    <lineage>
        <taxon>Bacteria</taxon>
        <taxon>Pseudomonadati</taxon>
        <taxon>Pseudomonadota</taxon>
        <taxon>Alphaproteobacteria</taxon>
        <taxon>Rhodobacterales</taxon>
        <taxon>Paracoccaceae</taxon>
        <taxon>Paracoccus</taxon>
    </lineage>
</organism>